<gene>
    <name evidence="2" type="ORF">HINF_LOCUS10115</name>
</gene>
<proteinExistence type="predicted"/>
<keyword evidence="1" id="KW-0472">Membrane</keyword>
<organism evidence="2 3">
    <name type="scientific">Hexamita inflata</name>
    <dbReference type="NCBI Taxonomy" id="28002"/>
    <lineage>
        <taxon>Eukaryota</taxon>
        <taxon>Metamonada</taxon>
        <taxon>Diplomonadida</taxon>
        <taxon>Hexamitidae</taxon>
        <taxon>Hexamitinae</taxon>
        <taxon>Hexamita</taxon>
    </lineage>
</organism>
<dbReference type="Gene3D" id="3.90.190.10">
    <property type="entry name" value="Protein tyrosine phosphatase superfamily"/>
    <property type="match status" value="1"/>
</dbReference>
<comment type="caution">
    <text evidence="2">The sequence shown here is derived from an EMBL/GenBank/DDBJ whole genome shotgun (WGS) entry which is preliminary data.</text>
</comment>
<accession>A0ABP1H7A1</accession>
<feature type="transmembrane region" description="Helical" evidence="1">
    <location>
        <begin position="102"/>
        <end position="121"/>
    </location>
</feature>
<keyword evidence="1" id="KW-0812">Transmembrane</keyword>
<sequence>MLQQIVSQKRRRFIDDKFNIDLTYITDRIIAMSYPASGFESLYRNNIQQSQPIDDKNHQKTLQRDRDDDKLQRHICVDAIALEWIIQITVRYMQIYRINDQMSKFTCICILLYNSLIIYYFQI</sequence>
<dbReference type="PANTHER" id="PTHR12305:SF60">
    <property type="entry name" value="PHOSPHATIDYLINOSITOL 3,4,5-TRISPHOSPHATE 3-PHOSPHATASE TPTE2-RELATED"/>
    <property type="match status" value="1"/>
</dbReference>
<dbReference type="EMBL" id="CAXDID020000022">
    <property type="protein sequence ID" value="CAL5987918.1"/>
    <property type="molecule type" value="Genomic_DNA"/>
</dbReference>
<evidence type="ECO:0000313" key="3">
    <source>
        <dbReference type="Proteomes" id="UP001642409"/>
    </source>
</evidence>
<dbReference type="InterPro" id="IPR029021">
    <property type="entry name" value="Prot-tyrosine_phosphatase-like"/>
</dbReference>
<evidence type="ECO:0000313" key="2">
    <source>
        <dbReference type="EMBL" id="CAL5987918.1"/>
    </source>
</evidence>
<dbReference type="PANTHER" id="PTHR12305">
    <property type="entry name" value="PHOSPHATASE WITH HOMOLOGY TO TENSIN"/>
    <property type="match status" value="1"/>
</dbReference>
<keyword evidence="1" id="KW-1133">Transmembrane helix</keyword>
<reference evidence="2 3" key="1">
    <citation type="submission" date="2024-07" db="EMBL/GenBank/DDBJ databases">
        <authorList>
            <person name="Akdeniz Z."/>
        </authorList>
    </citation>
    <scope>NUCLEOTIDE SEQUENCE [LARGE SCALE GENOMIC DNA]</scope>
</reference>
<dbReference type="InterPro" id="IPR051281">
    <property type="entry name" value="Dual-spec_lipid-protein_phosph"/>
</dbReference>
<dbReference type="Proteomes" id="UP001642409">
    <property type="component" value="Unassembled WGS sequence"/>
</dbReference>
<evidence type="ECO:0000256" key="1">
    <source>
        <dbReference type="SAM" id="Phobius"/>
    </source>
</evidence>
<name>A0ABP1H7A1_9EUKA</name>
<keyword evidence="3" id="KW-1185">Reference proteome</keyword>
<protein>
    <submittedName>
        <fullName evidence="2">4</fullName>
    </submittedName>
</protein>